<dbReference type="CDD" id="cd19096">
    <property type="entry name" value="AKR_Fe-S_oxidoreductase"/>
    <property type="match status" value="1"/>
</dbReference>
<feature type="domain" description="NADP-dependent oxidoreductase" evidence="1">
    <location>
        <begin position="20"/>
        <end position="189"/>
    </location>
</feature>
<dbReference type="Proteomes" id="UP001055453">
    <property type="component" value="Chromosome"/>
</dbReference>
<dbReference type="EMBL" id="AP025732">
    <property type="protein sequence ID" value="BDI19628.1"/>
    <property type="molecule type" value="Genomic_DNA"/>
</dbReference>
<gene>
    <name evidence="2" type="ORF">ANSO36C_54300</name>
</gene>
<proteinExistence type="predicted"/>
<dbReference type="PRINTS" id="PR00069">
    <property type="entry name" value="ALDKETRDTASE"/>
</dbReference>
<reference evidence="2" key="1">
    <citation type="submission" date="2022-04" db="EMBL/GenBank/DDBJ databases">
        <title>Complete genome sequence of a cyanobacterium, Nostoc sp. SO-36, isolated in Antarctica.</title>
        <authorList>
            <person name="Kanesaki Y."/>
            <person name="Effendi D."/>
            <person name="Sakamoto T."/>
            <person name="Ohtani S."/>
            <person name="Awai K."/>
        </authorList>
    </citation>
    <scope>NUCLEOTIDE SEQUENCE</scope>
    <source>
        <strain evidence="2">SO-36</strain>
    </source>
</reference>
<dbReference type="InterPro" id="IPR020471">
    <property type="entry name" value="AKR"/>
</dbReference>
<evidence type="ECO:0000259" key="1">
    <source>
        <dbReference type="Pfam" id="PF00248"/>
    </source>
</evidence>
<evidence type="ECO:0000313" key="3">
    <source>
        <dbReference type="Proteomes" id="UP001055453"/>
    </source>
</evidence>
<accession>A0ABN6Q8R7</accession>
<sequence>MRYQFKWQDVPNNEIPADNQANLEATIRSALEAGINHIETARGYGTSEMQLGRILPKFPREKLIVQTKVSPTADAKEFRDTFEQSLKNLQLDYVDLLGLHGINHPESLDYSIRSGGCLEVAQQLQAEGKVRFIGFSTHGSTESIVQTINTNQFDYVNLHWYYINQWNWAAIEAAKRHDMGVFIISPSNKGGLLYEPPQKLVNLCAPLSPMVFNDLFCLSHQEVHTLSLGAAKPQDFDEHLKTLELIDRASEILPPILARLESEAIATLGEDWVKSWETNLPTFDETPGEVNIRVILWLWNLAIAYDLVDYAKMRYNLLGNGGHWFPGNKADRLDELDLGKSLTRNPYADKIPQLLKQAHQMLAGEEVKRLSQS</sequence>
<dbReference type="SUPFAM" id="SSF51430">
    <property type="entry name" value="NAD(P)-linked oxidoreductase"/>
    <property type="match status" value="1"/>
</dbReference>
<name>A0ABN6Q8R7_NOSCO</name>
<dbReference type="PANTHER" id="PTHR43312:SF2">
    <property type="entry name" value="OXIDOREDUCTASE"/>
    <property type="match status" value="1"/>
</dbReference>
<dbReference type="InterPro" id="IPR053135">
    <property type="entry name" value="AKR2_Oxidoreductase"/>
</dbReference>
<dbReference type="PANTHER" id="PTHR43312">
    <property type="entry name" value="D-THREO-ALDOSE 1-DEHYDROGENASE"/>
    <property type="match status" value="1"/>
</dbReference>
<organism evidence="2 3">
    <name type="scientific">Nostoc cf. commune SO-36</name>
    <dbReference type="NCBI Taxonomy" id="449208"/>
    <lineage>
        <taxon>Bacteria</taxon>
        <taxon>Bacillati</taxon>
        <taxon>Cyanobacteriota</taxon>
        <taxon>Cyanophyceae</taxon>
        <taxon>Nostocales</taxon>
        <taxon>Nostocaceae</taxon>
        <taxon>Nostoc</taxon>
    </lineage>
</organism>
<dbReference type="Pfam" id="PF00248">
    <property type="entry name" value="Aldo_ket_red"/>
    <property type="match status" value="1"/>
</dbReference>
<evidence type="ECO:0000313" key="2">
    <source>
        <dbReference type="EMBL" id="BDI19628.1"/>
    </source>
</evidence>
<protein>
    <submittedName>
        <fullName evidence="2">Oxidoreductase</fullName>
    </submittedName>
</protein>
<dbReference type="Gene3D" id="3.20.20.100">
    <property type="entry name" value="NADP-dependent oxidoreductase domain"/>
    <property type="match status" value="1"/>
</dbReference>
<dbReference type="InterPro" id="IPR036812">
    <property type="entry name" value="NAD(P)_OxRdtase_dom_sf"/>
</dbReference>
<dbReference type="InterPro" id="IPR023210">
    <property type="entry name" value="NADP_OxRdtase_dom"/>
</dbReference>
<keyword evidence="3" id="KW-1185">Reference proteome</keyword>